<organism evidence="2 3">
    <name type="scientific">Arcicella rigui</name>
    <dbReference type="NCBI Taxonomy" id="797020"/>
    <lineage>
        <taxon>Bacteria</taxon>
        <taxon>Pseudomonadati</taxon>
        <taxon>Bacteroidota</taxon>
        <taxon>Cytophagia</taxon>
        <taxon>Cytophagales</taxon>
        <taxon>Flectobacillaceae</taxon>
        <taxon>Arcicella</taxon>
    </lineage>
</organism>
<evidence type="ECO:0000313" key="2">
    <source>
        <dbReference type="EMBL" id="MEA5139243.1"/>
    </source>
</evidence>
<evidence type="ECO:0000259" key="1">
    <source>
        <dbReference type="Pfam" id="PF09917"/>
    </source>
</evidence>
<dbReference type="RefSeq" id="WP_323296406.1">
    <property type="nucleotide sequence ID" value="NZ_JAYFUM010000009.1"/>
</dbReference>
<reference evidence="2 3" key="1">
    <citation type="submission" date="2023-12" db="EMBL/GenBank/DDBJ databases">
        <title>Novel species of the genus Arcicella isolated from rivers.</title>
        <authorList>
            <person name="Lu H."/>
        </authorList>
    </citation>
    <scope>NUCLEOTIDE SEQUENCE [LARGE SCALE GENOMIC DNA]</scope>
    <source>
        <strain evidence="2 3">KCTC 23307</strain>
    </source>
</reference>
<comment type="caution">
    <text evidence="2">The sequence shown here is derived from an EMBL/GenBank/DDBJ whole genome shotgun (WGS) entry which is preliminary data.</text>
</comment>
<keyword evidence="3" id="KW-1185">Reference proteome</keyword>
<accession>A0ABU5Q9F9</accession>
<dbReference type="PANTHER" id="PTHR36919:SF2">
    <property type="entry name" value="BLL6627 PROTEIN"/>
    <property type="match status" value="1"/>
</dbReference>
<dbReference type="Pfam" id="PF09917">
    <property type="entry name" value="DUF2147"/>
    <property type="match status" value="1"/>
</dbReference>
<sequence>MNKIKILLVFFVFTGFRSMPYQSEGDKIIGIYLNEQGNARVEMYQKSGKYFGKVVWVNPNAAQNKEKGRSILGMTIVSNLVYENQKWIGGSIYSPLKEQTAACEMKIADNGKDLMVTVKKGFLSSTKIWKRL</sequence>
<dbReference type="Proteomes" id="UP001302949">
    <property type="component" value="Unassembled WGS sequence"/>
</dbReference>
<protein>
    <submittedName>
        <fullName evidence="2">DUF2147 domain-containing protein</fullName>
    </submittedName>
</protein>
<dbReference type="InterPro" id="IPR019223">
    <property type="entry name" value="DUF2147"/>
</dbReference>
<gene>
    <name evidence="2" type="ORF">VB248_08860</name>
</gene>
<proteinExistence type="predicted"/>
<dbReference type="PANTHER" id="PTHR36919">
    <property type="entry name" value="BLR1215 PROTEIN"/>
    <property type="match status" value="1"/>
</dbReference>
<evidence type="ECO:0000313" key="3">
    <source>
        <dbReference type="Proteomes" id="UP001302949"/>
    </source>
</evidence>
<name>A0ABU5Q9F9_9BACT</name>
<dbReference type="EMBL" id="JAYFUM010000009">
    <property type="protein sequence ID" value="MEA5139243.1"/>
    <property type="molecule type" value="Genomic_DNA"/>
</dbReference>
<feature type="domain" description="DUF2147" evidence="1">
    <location>
        <begin position="30"/>
        <end position="131"/>
    </location>
</feature>
<dbReference type="Gene3D" id="2.40.128.520">
    <property type="match status" value="1"/>
</dbReference>